<evidence type="ECO:0000256" key="3">
    <source>
        <dbReference type="ARBA" id="ARBA00022980"/>
    </source>
</evidence>
<evidence type="ECO:0000256" key="4">
    <source>
        <dbReference type="PROSITE-ProRule" id="PRU00221"/>
    </source>
</evidence>
<evidence type="ECO:0000256" key="1">
    <source>
        <dbReference type="ARBA" id="ARBA00022574"/>
    </source>
</evidence>
<dbReference type="InterPro" id="IPR001680">
    <property type="entry name" value="WD40_rpt"/>
</dbReference>
<dbReference type="PANTHER" id="PTHR19854">
    <property type="entry name" value="TRANSDUCIN BETA-LIKE 3"/>
    <property type="match status" value="1"/>
</dbReference>
<keyword evidence="3" id="KW-0687">Ribonucleoprotein</keyword>
<dbReference type="SUPFAM" id="SSF50978">
    <property type="entry name" value="WD40 repeat-like"/>
    <property type="match status" value="1"/>
</dbReference>
<dbReference type="VEuPathDB" id="TriTrypDB:TRSC58_04305"/>
<proteinExistence type="predicted"/>
<sequence>MFSQKAHQPLFVLKQHSSAVMTCAIDEQQVFTRLLLSGDGDGVVKLWDLELRAPLLSFHAVNRVSLSADTNNQRDTTPVFFSNTSVLKVGFLTFQGIDAAASEEGESVCFYTQCRNQHVYVWRAVLRCDDEDDIEELDSTKVEGTSVELLHTINVPQHGFCTVPCVAVSCRELQLAIPHDNDGIISLWSIGLVDKDATNCAQHLHVSCSKSFSASGAGARWGMIMCINYRDSNHFAVAFESGHVTLNNTCGERLATIRAFAETALTCVWFGDSLLSSSADGQLHSYAVLNQKGTGPDTPFNEADNVMSLAIRWEASLRKGLGSVALQRHLAVVGSWDRTMRLYDEGSGRVVSILTFHSGTVNEIALFPAPLAKHASFGYDVRRPRWCGAANTKTEQEEDSVYLFASASGDFTIAIWRLDFRMLRAAEVSSM</sequence>
<dbReference type="GO" id="GO:0005840">
    <property type="term" value="C:ribosome"/>
    <property type="evidence" value="ECO:0007669"/>
    <property type="project" value="UniProtKB-KW"/>
</dbReference>
<dbReference type="Gene3D" id="2.130.10.10">
    <property type="entry name" value="YVTN repeat-like/Quinoprotein amine dehydrogenase"/>
    <property type="match status" value="2"/>
</dbReference>
<dbReference type="PROSITE" id="PS00678">
    <property type="entry name" value="WD_REPEATS_1"/>
    <property type="match status" value="1"/>
</dbReference>
<dbReference type="EMBL" id="AUPL01004305">
    <property type="protein sequence ID" value="ESL08000.1"/>
    <property type="molecule type" value="Genomic_DNA"/>
</dbReference>
<dbReference type="OrthoDB" id="7668193at2759"/>
<gene>
    <name evidence="5" type="ORF">TRSC58_04305</name>
</gene>
<dbReference type="AlphaFoldDB" id="A0A061J114"/>
<feature type="repeat" description="WD" evidence="4">
    <location>
        <begin position="13"/>
        <end position="57"/>
    </location>
</feature>
<evidence type="ECO:0000313" key="5">
    <source>
        <dbReference type="EMBL" id="ESL08000.1"/>
    </source>
</evidence>
<organism evidence="5 6">
    <name type="scientific">Trypanosoma rangeli SC58</name>
    <dbReference type="NCBI Taxonomy" id="429131"/>
    <lineage>
        <taxon>Eukaryota</taxon>
        <taxon>Discoba</taxon>
        <taxon>Euglenozoa</taxon>
        <taxon>Kinetoplastea</taxon>
        <taxon>Metakinetoplastina</taxon>
        <taxon>Trypanosomatida</taxon>
        <taxon>Trypanosomatidae</taxon>
        <taxon>Trypanosoma</taxon>
        <taxon>Herpetosoma</taxon>
    </lineage>
</organism>
<reference evidence="5 6" key="1">
    <citation type="submission" date="2013-07" db="EMBL/GenBank/DDBJ databases">
        <authorList>
            <person name="Stoco P.H."/>
            <person name="Wagner G."/>
            <person name="Gerber A."/>
            <person name="Zaha A."/>
            <person name="Thompson C."/>
            <person name="Bartholomeu D.C."/>
            <person name="Luckemeyer D.D."/>
            <person name="Bahia D."/>
            <person name="Loreto E."/>
            <person name="Prestes E.B."/>
            <person name="Lima F.M."/>
            <person name="Rodrigues-Luiz G."/>
            <person name="Vallejo G.A."/>
            <person name="Filho J.F."/>
            <person name="Monteiro K.M."/>
            <person name="Tyler K.M."/>
            <person name="de Almeida L.G."/>
            <person name="Ortiz M.F."/>
            <person name="Siervo M.A."/>
            <person name="de Moraes M.H."/>
            <person name="Cunha O.L."/>
            <person name="Mendonca-Neto R."/>
            <person name="Silva R."/>
            <person name="Teixeira S.M."/>
            <person name="Murta S.M."/>
            <person name="Sincero T.C."/>
            <person name="Mendes T.A."/>
            <person name="Urmenyi T.P."/>
            <person name="Silva V.G."/>
            <person name="da Rocha W.D."/>
            <person name="Andersson B."/>
            <person name="Romanha A.J."/>
            <person name="Steindel M."/>
            <person name="de Vasconcelos A.T."/>
            <person name="Grisard E.C."/>
        </authorList>
    </citation>
    <scope>NUCLEOTIDE SEQUENCE [LARGE SCALE GENOMIC DNA]</scope>
    <source>
        <strain evidence="5 6">SC58</strain>
    </source>
</reference>
<comment type="caution">
    <text evidence="5">The sequence shown here is derived from an EMBL/GenBank/DDBJ whole genome shotgun (WGS) entry which is preliminary data.</text>
</comment>
<accession>A0A061J114</accession>
<dbReference type="PROSITE" id="PS50082">
    <property type="entry name" value="WD_REPEATS_2"/>
    <property type="match status" value="1"/>
</dbReference>
<keyword evidence="1 4" id="KW-0853">WD repeat</keyword>
<dbReference type="InterPro" id="IPR019775">
    <property type="entry name" value="WD40_repeat_CS"/>
</dbReference>
<dbReference type="InterPro" id="IPR015943">
    <property type="entry name" value="WD40/YVTN_repeat-like_dom_sf"/>
</dbReference>
<protein>
    <submittedName>
        <fullName evidence="5">Uncharacterized protein</fullName>
    </submittedName>
</protein>
<dbReference type="Pfam" id="PF00400">
    <property type="entry name" value="WD40"/>
    <property type="match status" value="1"/>
</dbReference>
<dbReference type="Proteomes" id="UP000031737">
    <property type="component" value="Unassembled WGS sequence"/>
</dbReference>
<dbReference type="PANTHER" id="PTHR19854:SF1">
    <property type="entry name" value="GUANINE NUCLEOTIDE-BINDING PROTEIN SUBUNIT BETA-LIKE PROTEIN 1"/>
    <property type="match status" value="1"/>
</dbReference>
<keyword evidence="6" id="KW-1185">Reference proteome</keyword>
<dbReference type="SMART" id="SM00320">
    <property type="entry name" value="WD40"/>
    <property type="match status" value="5"/>
</dbReference>
<evidence type="ECO:0000256" key="2">
    <source>
        <dbReference type="ARBA" id="ARBA00022737"/>
    </source>
</evidence>
<name>A0A061J114_TRYRA</name>
<keyword evidence="3" id="KW-0689">Ribosomal protein</keyword>
<dbReference type="PROSITE" id="PS50294">
    <property type="entry name" value="WD_REPEATS_REGION"/>
    <property type="match status" value="1"/>
</dbReference>
<evidence type="ECO:0000313" key="6">
    <source>
        <dbReference type="Proteomes" id="UP000031737"/>
    </source>
</evidence>
<keyword evidence="2" id="KW-0677">Repeat</keyword>
<dbReference type="InterPro" id="IPR036322">
    <property type="entry name" value="WD40_repeat_dom_sf"/>
</dbReference>